<feature type="coiled-coil region" evidence="1">
    <location>
        <begin position="626"/>
        <end position="667"/>
    </location>
</feature>
<evidence type="ECO:0000256" key="1">
    <source>
        <dbReference type="SAM" id="Coils"/>
    </source>
</evidence>
<proteinExistence type="predicted"/>
<feature type="compositionally biased region" description="Low complexity" evidence="2">
    <location>
        <begin position="18"/>
        <end position="31"/>
    </location>
</feature>
<dbReference type="Gene3D" id="2.60.120.380">
    <property type="match status" value="1"/>
</dbReference>
<organism evidence="3">
    <name type="scientific">uncultured Phycisphaerae bacterium</name>
    <dbReference type="NCBI Taxonomy" id="904963"/>
    <lineage>
        <taxon>Bacteria</taxon>
        <taxon>Pseudomonadati</taxon>
        <taxon>Planctomycetota</taxon>
        <taxon>Phycisphaerae</taxon>
        <taxon>environmental samples</taxon>
    </lineage>
</organism>
<feature type="region of interest" description="Disordered" evidence="2">
    <location>
        <begin position="1"/>
        <end position="32"/>
    </location>
</feature>
<keyword evidence="1" id="KW-0175">Coiled coil</keyword>
<dbReference type="AlphaFoldDB" id="A0A6J4NH22"/>
<dbReference type="EMBL" id="CADCUQ010000242">
    <property type="protein sequence ID" value="CAA9387586.1"/>
    <property type="molecule type" value="Genomic_DNA"/>
</dbReference>
<dbReference type="SUPFAM" id="SSF89260">
    <property type="entry name" value="Collagen-binding domain"/>
    <property type="match status" value="1"/>
</dbReference>
<feature type="coiled-coil region" evidence="1">
    <location>
        <begin position="512"/>
        <end position="564"/>
    </location>
</feature>
<name>A0A6J4NH22_9BACT</name>
<accession>A0A6J4NH22</accession>
<reference evidence="3" key="1">
    <citation type="submission" date="2020-02" db="EMBL/GenBank/DDBJ databases">
        <authorList>
            <person name="Meier V. D."/>
        </authorList>
    </citation>
    <scope>NUCLEOTIDE SEQUENCE</scope>
    <source>
        <strain evidence="3">AVDCRST_MAG64</strain>
    </source>
</reference>
<protein>
    <submittedName>
        <fullName evidence="3">Uncharacterized protein</fullName>
    </submittedName>
</protein>
<evidence type="ECO:0000256" key="2">
    <source>
        <dbReference type="SAM" id="MobiDB-lite"/>
    </source>
</evidence>
<sequence>MATPGAASRHTVYGRNLPGGAPADGLAGPDGRPLEKLAVSIQAPADPAAAAPAVETLIRPAEAGIPTFTYRLQSPAGWSNGVRLALAGSAAAPVAAEQEPNDALDKAQALTLPAQVLGRFSPTNDRDWYTFTAKKGEQLWFEVTSQRFGLPTDPSLVVQFMPLDAKGQPAVDDKGKPVPVQEVVQADDQKRAGVDMANELDPRRRIDISDPALLFTAPQDGTYRLLVRDLYASAQGHPRFFYLLTARPAQPDFALLAFVPRPNAEQPTVYAGGAALRKGGSIPVEVIAMRREGFTGEIRLSADALPAGVTAPPAVIAPWTDTTTLVLSAAADAAPAVAAINVTGKAAVNGAEVARPARTLEVMQKPAEGNNKPPARVVAQLAVAVRDDVPSAPASVVAGTPGTPIRMARGGKITVPVKVARAGDFAGALQLTPVGLAPQMTAQPLAVEAGATDKTLDIELTPEAPSGAFTFVLRGEPVVKYTRSPEVAARAEADKARGAVVMTESQAALQAAQAAAQAAVQAQQQAQNLLNTATQQRDAANTALQQAQAAMKTADTQAAQLKTAAEGAAAKSKAAADAVAAAAAGADEAAEQAAATAAAQAKAEADAAQVASDNAAKAAADQAAVVKTATETLATMEKAKADAEAALKTATEANAAATAAATKAQQELTDATQFKQRADQQAAQVAQLMAPKDVKFLLASTPVAVEIVPSPFALTVPALTVKAGAKDPVALPLKAVREFGFADAVTFDLLPAEGVNGVAFGENGNTLAAGADQGNLLFRADAATKPGDHAFKLRARYKFNNKDLFTDLPLPVTVTPADPPAAK</sequence>
<gene>
    <name evidence="3" type="ORF">AVDCRST_MAG64-1024</name>
</gene>
<evidence type="ECO:0000313" key="3">
    <source>
        <dbReference type="EMBL" id="CAA9387586.1"/>
    </source>
</evidence>